<feature type="domain" description="DNA-3-methyladenine glycosylase AlkA N-terminal" evidence="7">
    <location>
        <begin position="15"/>
        <end position="131"/>
    </location>
</feature>
<dbReference type="Gene3D" id="1.10.340.30">
    <property type="entry name" value="Hypothetical protein, domain 2"/>
    <property type="match status" value="1"/>
</dbReference>
<keyword evidence="4" id="KW-0234">DNA repair</keyword>
<dbReference type="CDD" id="cd00056">
    <property type="entry name" value="ENDO3c"/>
    <property type="match status" value="1"/>
</dbReference>
<dbReference type="InterPro" id="IPR023170">
    <property type="entry name" value="HhH_base_excis_C"/>
</dbReference>
<sequence length="376" mass="39746">MMLAPSPTVRTDGACFRLALRPPFDWGHLERFFADHASPGVETVTPGRYARTFLLAGRPGTLSVTCERGSLSVRIRGPEADEPFEAILTRLRAMFDLGADPDAIAAGLGRDPTMAALVARRPGLRMPGAFDGFELAVRAILGQQVSVAAATRLAGRLVAAFGTPLGPKVGGDEPGLTHLFPTPEQLLEAEISLVLNMPRARGRAIQGLAAAVLATPDLFAPGGDLDATVARLKALPGIGDWTAHYIAMRALAQADAFPAGDVGLMRALDDGAGRPGRVALLDRAAAWRPWRAYAAIHLWAEDAARRMPLRLPGSPRRSAILPPTTRRTGAGSGPATLPSTARICRRRSPQRLGSASSIPPLRSSRALRPVTGRSSA</sequence>
<dbReference type="GO" id="GO:0005737">
    <property type="term" value="C:cytoplasm"/>
    <property type="evidence" value="ECO:0007669"/>
    <property type="project" value="TreeGrafter"/>
</dbReference>
<evidence type="ECO:0000256" key="4">
    <source>
        <dbReference type="ARBA" id="ARBA00023204"/>
    </source>
</evidence>
<feature type="domain" description="HhH-GPD" evidence="6">
    <location>
        <begin position="141"/>
        <end position="303"/>
    </location>
</feature>
<dbReference type="SMART" id="SM01009">
    <property type="entry name" value="AlkA_N"/>
    <property type="match status" value="1"/>
</dbReference>
<dbReference type="HOGENOM" id="CLU_000445_72_3_5"/>
<evidence type="ECO:0000259" key="6">
    <source>
        <dbReference type="SMART" id="SM00478"/>
    </source>
</evidence>
<reference evidence="8" key="1">
    <citation type="submission" date="2008-04" db="EMBL/GenBank/DDBJ databases">
        <title>Complete sequence of chromosome of Methylobacterium populi BJ001.</title>
        <authorList>
            <consortium name="US DOE Joint Genome Institute"/>
            <person name="Copeland A."/>
            <person name="Lucas S."/>
            <person name="Lapidus A."/>
            <person name="Glavina del Rio T."/>
            <person name="Dalin E."/>
            <person name="Tice H."/>
            <person name="Bruce D."/>
            <person name="Goodwin L."/>
            <person name="Pitluck S."/>
            <person name="Chertkov O."/>
            <person name="Brettin T."/>
            <person name="Detter J.C."/>
            <person name="Han C."/>
            <person name="Kuske C.R."/>
            <person name="Schmutz J."/>
            <person name="Larimer F."/>
            <person name="Land M."/>
            <person name="Hauser L."/>
            <person name="Kyrpides N."/>
            <person name="Mikhailova N."/>
            <person name="Marx C."/>
            <person name="Richardson P."/>
        </authorList>
    </citation>
    <scope>NUCLEOTIDE SEQUENCE [LARGE SCALE GENOMIC DNA]</scope>
    <source>
        <strain evidence="8">BJ001</strain>
    </source>
</reference>
<gene>
    <name evidence="8" type="ordered locus">Mpop_3037</name>
</gene>
<dbReference type="GO" id="GO:0006307">
    <property type="term" value="P:DNA alkylation repair"/>
    <property type="evidence" value="ECO:0007669"/>
    <property type="project" value="TreeGrafter"/>
</dbReference>
<dbReference type="InterPro" id="IPR051912">
    <property type="entry name" value="Alkylbase_DNA_Glycosylase/TA"/>
</dbReference>
<organism evidence="8 9">
    <name type="scientific">Methylorubrum populi (strain ATCC BAA-705 / NCIMB 13946 / BJ001)</name>
    <name type="common">Methylobacterium populi</name>
    <dbReference type="NCBI Taxonomy" id="441620"/>
    <lineage>
        <taxon>Bacteria</taxon>
        <taxon>Pseudomonadati</taxon>
        <taxon>Pseudomonadota</taxon>
        <taxon>Alphaproteobacteria</taxon>
        <taxon>Hyphomicrobiales</taxon>
        <taxon>Methylobacteriaceae</taxon>
        <taxon>Methylorubrum</taxon>
    </lineage>
</organism>
<dbReference type="Proteomes" id="UP000007136">
    <property type="component" value="Chromosome"/>
</dbReference>
<dbReference type="EC" id="3.2.2.21" evidence="2"/>
<dbReference type="STRING" id="441620.Mpop_3037"/>
<accession>B1ZFN9</accession>
<dbReference type="PANTHER" id="PTHR43003">
    <property type="entry name" value="DNA-3-METHYLADENINE GLYCOSYLASE"/>
    <property type="match status" value="1"/>
</dbReference>
<dbReference type="GO" id="GO:0032131">
    <property type="term" value="F:alkylated DNA binding"/>
    <property type="evidence" value="ECO:0007669"/>
    <property type="project" value="TreeGrafter"/>
</dbReference>
<dbReference type="Pfam" id="PF06029">
    <property type="entry name" value="AlkA_N"/>
    <property type="match status" value="1"/>
</dbReference>
<dbReference type="KEGG" id="mpo:Mpop_3037"/>
<dbReference type="GO" id="GO:0032993">
    <property type="term" value="C:protein-DNA complex"/>
    <property type="evidence" value="ECO:0007669"/>
    <property type="project" value="TreeGrafter"/>
</dbReference>
<dbReference type="GO" id="GO:0043916">
    <property type="term" value="F:DNA-7-methylguanine glycosylase activity"/>
    <property type="evidence" value="ECO:0007669"/>
    <property type="project" value="TreeGrafter"/>
</dbReference>
<dbReference type="GO" id="GO:0006285">
    <property type="term" value="P:base-excision repair, AP site formation"/>
    <property type="evidence" value="ECO:0007669"/>
    <property type="project" value="TreeGrafter"/>
</dbReference>
<evidence type="ECO:0000256" key="1">
    <source>
        <dbReference type="ARBA" id="ARBA00000086"/>
    </source>
</evidence>
<dbReference type="SUPFAM" id="SSF48150">
    <property type="entry name" value="DNA-glycosylase"/>
    <property type="match status" value="1"/>
</dbReference>
<dbReference type="eggNOG" id="COG0122">
    <property type="taxonomic scope" value="Bacteria"/>
</dbReference>
<dbReference type="Pfam" id="PF00730">
    <property type="entry name" value="HhH-GPD"/>
    <property type="match status" value="1"/>
</dbReference>
<dbReference type="EMBL" id="CP001029">
    <property type="protein sequence ID" value="ACB81192.1"/>
    <property type="molecule type" value="Genomic_DNA"/>
</dbReference>
<dbReference type="Gene3D" id="1.10.1670.10">
    <property type="entry name" value="Helix-hairpin-Helix base-excision DNA repair enzymes (C-terminal)"/>
    <property type="match status" value="1"/>
</dbReference>
<evidence type="ECO:0000256" key="5">
    <source>
        <dbReference type="SAM" id="MobiDB-lite"/>
    </source>
</evidence>
<feature type="region of interest" description="Disordered" evidence="5">
    <location>
        <begin position="314"/>
        <end position="376"/>
    </location>
</feature>
<dbReference type="InterPro" id="IPR010316">
    <property type="entry name" value="AlkA_N"/>
</dbReference>
<keyword evidence="3" id="KW-0227">DNA damage</keyword>
<dbReference type="InterPro" id="IPR003265">
    <property type="entry name" value="HhH-GPD_domain"/>
</dbReference>
<dbReference type="InterPro" id="IPR011257">
    <property type="entry name" value="DNA_glycosylase"/>
</dbReference>
<name>B1ZFN9_METPB</name>
<dbReference type="Gene3D" id="3.30.310.20">
    <property type="entry name" value="DNA-3-methyladenine glycosylase AlkA, N-terminal domain"/>
    <property type="match status" value="1"/>
</dbReference>
<comment type="catalytic activity">
    <reaction evidence="1">
        <text>Hydrolysis of alkylated DNA, releasing 3-methyladenine, 3-methylguanine, 7-methylguanine and 7-methyladenine.</text>
        <dbReference type="EC" id="3.2.2.21"/>
    </reaction>
</comment>
<evidence type="ECO:0000259" key="7">
    <source>
        <dbReference type="SMART" id="SM01009"/>
    </source>
</evidence>
<dbReference type="PANTHER" id="PTHR43003:SF13">
    <property type="entry name" value="DNA-3-METHYLADENINE GLYCOSYLASE 2"/>
    <property type="match status" value="1"/>
</dbReference>
<evidence type="ECO:0000313" key="8">
    <source>
        <dbReference type="EMBL" id="ACB81192.1"/>
    </source>
</evidence>
<dbReference type="InterPro" id="IPR037046">
    <property type="entry name" value="AlkA_N_sf"/>
</dbReference>
<evidence type="ECO:0000256" key="3">
    <source>
        <dbReference type="ARBA" id="ARBA00022763"/>
    </source>
</evidence>
<dbReference type="SMART" id="SM00478">
    <property type="entry name" value="ENDO3c"/>
    <property type="match status" value="1"/>
</dbReference>
<dbReference type="AlphaFoldDB" id="B1ZFN9"/>
<dbReference type="SUPFAM" id="SSF55945">
    <property type="entry name" value="TATA-box binding protein-like"/>
    <property type="match status" value="1"/>
</dbReference>
<evidence type="ECO:0000313" key="9">
    <source>
        <dbReference type="Proteomes" id="UP000007136"/>
    </source>
</evidence>
<proteinExistence type="predicted"/>
<protein>
    <recommendedName>
        <fullName evidence="2">DNA-3-methyladenine glycosylase II</fullName>
        <ecNumber evidence="2">3.2.2.21</ecNumber>
    </recommendedName>
</protein>
<dbReference type="GO" id="GO:0008725">
    <property type="term" value="F:DNA-3-methyladenine glycosylase activity"/>
    <property type="evidence" value="ECO:0007669"/>
    <property type="project" value="TreeGrafter"/>
</dbReference>
<evidence type="ECO:0000256" key="2">
    <source>
        <dbReference type="ARBA" id="ARBA00012000"/>
    </source>
</evidence>